<dbReference type="CDD" id="cd17748">
    <property type="entry name" value="BRCT_DNA_ligase_like"/>
    <property type="match status" value="1"/>
</dbReference>
<name>A0A5J4P9X2_9ZZZZ</name>
<dbReference type="Pfam" id="PF00533">
    <property type="entry name" value="BRCT"/>
    <property type="match status" value="1"/>
</dbReference>
<keyword evidence="6" id="KW-0520">NAD</keyword>
<feature type="non-terminal residue" evidence="9">
    <location>
        <position position="202"/>
    </location>
</feature>
<keyword evidence="5" id="KW-0862">Zinc</keyword>
<keyword evidence="4" id="KW-0227">DNA damage</keyword>
<keyword evidence="2" id="KW-0235">DNA replication</keyword>
<dbReference type="SMART" id="SM00278">
    <property type="entry name" value="HhH1"/>
    <property type="match status" value="3"/>
</dbReference>
<dbReference type="InterPro" id="IPR041663">
    <property type="entry name" value="DisA/LigA_HHH"/>
</dbReference>
<reference evidence="9" key="1">
    <citation type="submission" date="2019-03" db="EMBL/GenBank/DDBJ databases">
        <title>Single cell metagenomics reveals metabolic interactions within the superorganism composed of flagellate Streblomastix strix and complex community of Bacteroidetes bacteria on its surface.</title>
        <authorList>
            <person name="Treitli S.C."/>
            <person name="Kolisko M."/>
            <person name="Husnik F."/>
            <person name="Keeling P."/>
            <person name="Hampl V."/>
        </authorList>
    </citation>
    <scope>NUCLEOTIDE SEQUENCE</scope>
    <source>
        <strain evidence="9">STM</strain>
    </source>
</reference>
<feature type="domain" description="BRCT" evidence="8">
    <location>
        <begin position="126"/>
        <end position="202"/>
    </location>
</feature>
<keyword evidence="1" id="KW-0436">Ligase</keyword>
<dbReference type="InterPro" id="IPR036420">
    <property type="entry name" value="BRCT_dom_sf"/>
</dbReference>
<evidence type="ECO:0000256" key="1">
    <source>
        <dbReference type="ARBA" id="ARBA00022598"/>
    </source>
</evidence>
<dbReference type="Gene3D" id="3.40.50.10190">
    <property type="entry name" value="BRCT domain"/>
    <property type="match status" value="1"/>
</dbReference>
<evidence type="ECO:0000259" key="8">
    <source>
        <dbReference type="PROSITE" id="PS50172"/>
    </source>
</evidence>
<comment type="caution">
    <text evidence="9">The sequence shown here is derived from an EMBL/GenBank/DDBJ whole genome shotgun (WGS) entry which is preliminary data.</text>
</comment>
<protein>
    <recommendedName>
        <fullName evidence="8">BRCT domain-containing protein</fullName>
    </recommendedName>
</protein>
<dbReference type="GO" id="GO:0006281">
    <property type="term" value="P:DNA repair"/>
    <property type="evidence" value="ECO:0007669"/>
    <property type="project" value="UniProtKB-KW"/>
</dbReference>
<sequence>LVKNTADLYKLTVDDMKGLDRMGDKSAENIINGIVRSREVPFERVLFALGIRFVGETVAKKLAKSFANMEDLAQADMEYLTNIDEIGEKIAGSILQYFSNESNRNLVRQLQEAGLKMERSEEENSGHTDKLAGKSIVISGVFIHHSRDEYKEIIEKNGGKNSGSSSAKTSFILAGDNMGPAKLEKAQKLKINIMNEEEFLEL</sequence>
<dbReference type="Gene3D" id="1.10.150.20">
    <property type="entry name" value="5' to 3' exonuclease, C-terminal subdomain"/>
    <property type="match status" value="2"/>
</dbReference>
<keyword evidence="7" id="KW-0234">DNA repair</keyword>
<dbReference type="AlphaFoldDB" id="A0A5J4P9X2"/>
<dbReference type="GO" id="GO:0016874">
    <property type="term" value="F:ligase activity"/>
    <property type="evidence" value="ECO:0007669"/>
    <property type="project" value="UniProtKB-KW"/>
</dbReference>
<keyword evidence="3" id="KW-0479">Metal-binding</keyword>
<dbReference type="GO" id="GO:0006260">
    <property type="term" value="P:DNA replication"/>
    <property type="evidence" value="ECO:0007669"/>
    <property type="project" value="UniProtKB-KW"/>
</dbReference>
<accession>A0A5J4P9X2</accession>
<dbReference type="PROSITE" id="PS50172">
    <property type="entry name" value="BRCT"/>
    <property type="match status" value="1"/>
</dbReference>
<dbReference type="EMBL" id="SNRY01010455">
    <property type="protein sequence ID" value="KAA6305740.1"/>
    <property type="molecule type" value="Genomic_DNA"/>
</dbReference>
<dbReference type="InterPro" id="IPR003583">
    <property type="entry name" value="Hlx-hairpin-Hlx_DNA-bd_motif"/>
</dbReference>
<organism evidence="9">
    <name type="scientific">termite gut metagenome</name>
    <dbReference type="NCBI Taxonomy" id="433724"/>
    <lineage>
        <taxon>unclassified sequences</taxon>
        <taxon>metagenomes</taxon>
        <taxon>organismal metagenomes</taxon>
    </lineage>
</organism>
<evidence type="ECO:0000256" key="7">
    <source>
        <dbReference type="ARBA" id="ARBA00023204"/>
    </source>
</evidence>
<dbReference type="InterPro" id="IPR010994">
    <property type="entry name" value="RuvA_2-like"/>
</dbReference>
<evidence type="ECO:0000256" key="2">
    <source>
        <dbReference type="ARBA" id="ARBA00022705"/>
    </source>
</evidence>
<evidence type="ECO:0000256" key="3">
    <source>
        <dbReference type="ARBA" id="ARBA00022723"/>
    </source>
</evidence>
<dbReference type="InterPro" id="IPR001357">
    <property type="entry name" value="BRCT_dom"/>
</dbReference>
<evidence type="ECO:0000256" key="6">
    <source>
        <dbReference type="ARBA" id="ARBA00023027"/>
    </source>
</evidence>
<proteinExistence type="predicted"/>
<dbReference type="GO" id="GO:0046872">
    <property type="term" value="F:metal ion binding"/>
    <property type="evidence" value="ECO:0007669"/>
    <property type="project" value="UniProtKB-KW"/>
</dbReference>
<dbReference type="SMART" id="SM00292">
    <property type="entry name" value="BRCT"/>
    <property type="match status" value="1"/>
</dbReference>
<feature type="non-terminal residue" evidence="9">
    <location>
        <position position="1"/>
    </location>
</feature>
<dbReference type="FunFam" id="1.10.150.20:FF:000006">
    <property type="entry name" value="DNA ligase"/>
    <property type="match status" value="1"/>
</dbReference>
<evidence type="ECO:0000256" key="5">
    <source>
        <dbReference type="ARBA" id="ARBA00022833"/>
    </source>
</evidence>
<evidence type="ECO:0000256" key="4">
    <source>
        <dbReference type="ARBA" id="ARBA00022763"/>
    </source>
</evidence>
<dbReference type="SUPFAM" id="SSF52113">
    <property type="entry name" value="BRCT domain"/>
    <property type="match status" value="1"/>
</dbReference>
<dbReference type="GO" id="GO:0003677">
    <property type="term" value="F:DNA binding"/>
    <property type="evidence" value="ECO:0007669"/>
    <property type="project" value="InterPro"/>
</dbReference>
<dbReference type="Pfam" id="PF12826">
    <property type="entry name" value="HHH_2"/>
    <property type="match status" value="1"/>
</dbReference>
<evidence type="ECO:0000313" key="9">
    <source>
        <dbReference type="EMBL" id="KAA6305740.1"/>
    </source>
</evidence>
<dbReference type="SUPFAM" id="SSF47781">
    <property type="entry name" value="RuvA domain 2-like"/>
    <property type="match status" value="1"/>
</dbReference>
<gene>
    <name evidence="9" type="ORF">EZS27_042607</name>
</gene>